<evidence type="ECO:0000313" key="5">
    <source>
        <dbReference type="EMBL" id="CAF1329973.1"/>
    </source>
</evidence>
<dbReference type="Proteomes" id="UP000663828">
    <property type="component" value="Unassembled WGS sequence"/>
</dbReference>
<dbReference type="SUPFAM" id="SSF52025">
    <property type="entry name" value="PA domain"/>
    <property type="match status" value="1"/>
</dbReference>
<feature type="domain" description="Peptidase M28" evidence="4">
    <location>
        <begin position="285"/>
        <end position="521"/>
    </location>
</feature>
<name>A0A815FUP3_ADIRI</name>
<feature type="domain" description="PA" evidence="3">
    <location>
        <begin position="171"/>
        <end position="257"/>
    </location>
</feature>
<dbReference type="SUPFAM" id="SSF53187">
    <property type="entry name" value="Zn-dependent exopeptidases"/>
    <property type="match status" value="1"/>
</dbReference>
<dbReference type="Gene3D" id="3.40.630.10">
    <property type="entry name" value="Zn peptidases"/>
    <property type="match status" value="1"/>
</dbReference>
<dbReference type="PANTHER" id="PTHR12147:SF26">
    <property type="entry name" value="PEPTIDASE M28 DOMAIN-CONTAINING PROTEIN"/>
    <property type="match status" value="1"/>
</dbReference>
<dbReference type="InterPro" id="IPR045175">
    <property type="entry name" value="M28_fam"/>
</dbReference>
<dbReference type="GO" id="GO:0008235">
    <property type="term" value="F:metalloexopeptidase activity"/>
    <property type="evidence" value="ECO:0007669"/>
    <property type="project" value="InterPro"/>
</dbReference>
<accession>A0A815FUP3</accession>
<comment type="cofactor">
    <cofactor evidence="1">
        <name>Zn(2+)</name>
        <dbReference type="ChEBI" id="CHEBI:29105"/>
    </cofactor>
</comment>
<dbReference type="Pfam" id="PF04389">
    <property type="entry name" value="Peptidase_M28"/>
    <property type="match status" value="1"/>
</dbReference>
<dbReference type="EMBL" id="CAJNOR010002703">
    <property type="protein sequence ID" value="CAF1329973.1"/>
    <property type="molecule type" value="Genomic_DNA"/>
</dbReference>
<dbReference type="InterPro" id="IPR003137">
    <property type="entry name" value="PA_domain"/>
</dbReference>
<comment type="caution">
    <text evidence="5">The sequence shown here is derived from an EMBL/GenBank/DDBJ whole genome shotgun (WGS) entry which is preliminary data.</text>
</comment>
<proteinExistence type="inferred from homology"/>
<comment type="similarity">
    <text evidence="2">Belongs to the peptidase M28 family. M28B subfamily.</text>
</comment>
<evidence type="ECO:0000259" key="3">
    <source>
        <dbReference type="Pfam" id="PF02225"/>
    </source>
</evidence>
<sequence length="559" mass="61078">RPLLIILGAIALFVIITFALAAAALGTLNKRFNDLEKKLVTTTTPISTTTNSTPSGSLASILAETVRMQDLLIHLKQFESFARENGNTRAIGTAGFAQTVNYIENQLKTNSYSQLQVIRETFPIQNFSIKGDPILSWSSNGKTENFTYSTNLSRTDFTYANYTAAINLTIYELVQVKNYGCNKDDYANTTGKAVLIMAGGTCTYAEKGELAATKNVSALLFYNHGSTTSSLAPATFRLRQANILPALSLSYAAGRSLFNLLNSSNSVNVTLEIQRENYGTFDVHNICAHTVDGNSTKTIMVGSHSDSVPAGPGINDNGSGSAANLVLALNLARLYSSNSYSKYPYRIRFCWWGGEEIGLTGAIYHVQQAQNSSTPDDLKLFNNLINLNYDMLGSPNYIFGIYNGSSAKAGTSQKAINGSIRVSEAFRNWFNSQNLPWDYTDFSGRSDYGPFLAAGIAAGGLFSGGDGTKTETQRDIYEAKLGQGYGGLPGATYDPCYHKTCDTLKNIDQFGYLKMVQAAAYMLEFLGNQTDLVTWLYPDGRPTQIQLPEDYFPNSDYYV</sequence>
<evidence type="ECO:0000259" key="4">
    <source>
        <dbReference type="Pfam" id="PF04389"/>
    </source>
</evidence>
<keyword evidence="6" id="KW-1185">Reference proteome</keyword>
<dbReference type="Gene3D" id="3.50.30.30">
    <property type="match status" value="1"/>
</dbReference>
<evidence type="ECO:0000313" key="6">
    <source>
        <dbReference type="Proteomes" id="UP000663828"/>
    </source>
</evidence>
<dbReference type="Pfam" id="PF02225">
    <property type="entry name" value="PA"/>
    <property type="match status" value="1"/>
</dbReference>
<dbReference type="PANTHER" id="PTHR12147">
    <property type="entry name" value="METALLOPEPTIDASE M28 FAMILY MEMBER"/>
    <property type="match status" value="1"/>
</dbReference>
<dbReference type="GO" id="GO:0006508">
    <property type="term" value="P:proteolysis"/>
    <property type="evidence" value="ECO:0007669"/>
    <property type="project" value="InterPro"/>
</dbReference>
<evidence type="ECO:0000256" key="1">
    <source>
        <dbReference type="ARBA" id="ARBA00001947"/>
    </source>
</evidence>
<organism evidence="5 6">
    <name type="scientific">Adineta ricciae</name>
    <name type="common">Rotifer</name>
    <dbReference type="NCBI Taxonomy" id="249248"/>
    <lineage>
        <taxon>Eukaryota</taxon>
        <taxon>Metazoa</taxon>
        <taxon>Spiralia</taxon>
        <taxon>Gnathifera</taxon>
        <taxon>Rotifera</taxon>
        <taxon>Eurotatoria</taxon>
        <taxon>Bdelloidea</taxon>
        <taxon>Adinetida</taxon>
        <taxon>Adinetidae</taxon>
        <taxon>Adineta</taxon>
    </lineage>
</organism>
<reference evidence="5" key="1">
    <citation type="submission" date="2021-02" db="EMBL/GenBank/DDBJ databases">
        <authorList>
            <person name="Nowell W R."/>
        </authorList>
    </citation>
    <scope>NUCLEOTIDE SEQUENCE</scope>
</reference>
<evidence type="ECO:0000256" key="2">
    <source>
        <dbReference type="ARBA" id="ARBA00005634"/>
    </source>
</evidence>
<protein>
    <recommendedName>
        <fullName evidence="7">Peptide hydrolase</fullName>
    </recommendedName>
</protein>
<dbReference type="AlphaFoldDB" id="A0A815FUP3"/>
<dbReference type="InterPro" id="IPR007484">
    <property type="entry name" value="Peptidase_M28"/>
</dbReference>
<dbReference type="InterPro" id="IPR046450">
    <property type="entry name" value="PA_dom_sf"/>
</dbReference>
<gene>
    <name evidence="5" type="ORF">XAT740_LOCUS30379</name>
</gene>
<feature type="non-terminal residue" evidence="5">
    <location>
        <position position="559"/>
    </location>
</feature>
<dbReference type="CDD" id="cd00538">
    <property type="entry name" value="PA"/>
    <property type="match status" value="1"/>
</dbReference>
<evidence type="ECO:0008006" key="7">
    <source>
        <dbReference type="Google" id="ProtNLM"/>
    </source>
</evidence>